<comment type="caution">
    <text evidence="2">The sequence shown here is derived from an EMBL/GenBank/DDBJ whole genome shotgun (WGS) entry which is preliminary data.</text>
</comment>
<dbReference type="Proteomes" id="UP000245909">
    <property type="component" value="Unassembled WGS sequence"/>
</dbReference>
<evidence type="ECO:0000313" key="2">
    <source>
        <dbReference type="EMBL" id="PVX39284.1"/>
    </source>
</evidence>
<evidence type="ECO:0000313" key="3">
    <source>
        <dbReference type="Proteomes" id="UP000245909"/>
    </source>
</evidence>
<name>A0A2U0T6W9_9PAST</name>
<dbReference type="RefSeq" id="WP_116631850.1">
    <property type="nucleotide sequence ID" value="NZ_QENU01000006.1"/>
</dbReference>
<accession>A0A2U0T6W9</accession>
<gene>
    <name evidence="2" type="ORF">C8D76_106106</name>
</gene>
<sequence length="141" mass="16137">MKLKDLIQAPPSENYVKNSSPLVTALLLIAGLLWYLSQYATIVVLLFALFVLVGQKMLLAQANKDFREMYLSKQQFIQTQNQDYLRYIQARSEQMLRDNKVLSDKAKREIAELQQFVAAHLKNGEAKDAEANDDEVKDNEA</sequence>
<keyword evidence="3" id="KW-1185">Reference proteome</keyword>
<proteinExistence type="predicted"/>
<keyword evidence="1" id="KW-0812">Transmembrane</keyword>
<feature type="transmembrane region" description="Helical" evidence="1">
    <location>
        <begin position="42"/>
        <end position="59"/>
    </location>
</feature>
<dbReference type="EMBL" id="QENU01000006">
    <property type="protein sequence ID" value="PVX39284.1"/>
    <property type="molecule type" value="Genomic_DNA"/>
</dbReference>
<keyword evidence="1" id="KW-0472">Membrane</keyword>
<dbReference type="AlphaFoldDB" id="A0A2U0T6W9"/>
<evidence type="ECO:0000256" key="1">
    <source>
        <dbReference type="SAM" id="Phobius"/>
    </source>
</evidence>
<dbReference type="OrthoDB" id="5689045at2"/>
<reference evidence="2 3" key="1">
    <citation type="submission" date="2018-05" db="EMBL/GenBank/DDBJ databases">
        <title>Genomic Encyclopedia of Type Strains, Phase IV (KMG-IV): sequencing the most valuable type-strain genomes for metagenomic binning, comparative biology and taxonomic classification.</title>
        <authorList>
            <person name="Goeker M."/>
        </authorList>
    </citation>
    <scope>NUCLEOTIDE SEQUENCE [LARGE SCALE GENOMIC DNA]</scope>
    <source>
        <strain evidence="2 3">DSM 22999</strain>
    </source>
</reference>
<keyword evidence="1" id="KW-1133">Transmembrane helix</keyword>
<protein>
    <submittedName>
        <fullName evidence="2">Uncharacterized protein</fullName>
    </submittedName>
</protein>
<organism evidence="2 3">
    <name type="scientific">Alitibacter langaaensis DSM 22999</name>
    <dbReference type="NCBI Taxonomy" id="1122935"/>
    <lineage>
        <taxon>Bacteria</taxon>
        <taxon>Pseudomonadati</taxon>
        <taxon>Pseudomonadota</taxon>
        <taxon>Gammaproteobacteria</taxon>
        <taxon>Pasteurellales</taxon>
        <taxon>Pasteurellaceae</taxon>
        <taxon>Alitibacter</taxon>
    </lineage>
</organism>